<protein>
    <submittedName>
        <fullName evidence="2">Uncharacterized protein</fullName>
    </submittedName>
</protein>
<dbReference type="Proteomes" id="UP001365542">
    <property type="component" value="Unassembled WGS sequence"/>
</dbReference>
<evidence type="ECO:0000256" key="1">
    <source>
        <dbReference type="SAM" id="SignalP"/>
    </source>
</evidence>
<dbReference type="AlphaFoldDB" id="A0AAV9XJC2"/>
<proteinExistence type="predicted"/>
<evidence type="ECO:0000313" key="2">
    <source>
        <dbReference type="EMBL" id="KAK6541875.1"/>
    </source>
</evidence>
<accession>A0AAV9XJC2</accession>
<comment type="caution">
    <text evidence="2">The sequence shown here is derived from an EMBL/GenBank/DDBJ whole genome shotgun (WGS) entry which is preliminary data.</text>
</comment>
<feature type="chain" id="PRO_5043339804" evidence="1">
    <location>
        <begin position="30"/>
        <end position="319"/>
    </location>
</feature>
<dbReference type="EMBL" id="JAVHJO010000003">
    <property type="protein sequence ID" value="KAK6541875.1"/>
    <property type="molecule type" value="Genomic_DNA"/>
</dbReference>
<keyword evidence="1" id="KW-0732">Signal</keyword>
<evidence type="ECO:0000313" key="3">
    <source>
        <dbReference type="Proteomes" id="UP001365542"/>
    </source>
</evidence>
<sequence length="319" mass="37885">MECWRARLSLRVLSSLSLLFILLIDVVQPRHIEVMWANVIKDPVTGREKIKRWRGDGFKISDTDDVWLKGECEDLHAEDTEILQEIKYFAGKPNMEFPFFLRRVKIYQGYHCEPQNLIPDATVNLENLDLTESEQKRWQSPEWLNYAGAIPYGERAEGYFSIGHNAHIENLDNLPERSLPEDLKNWPTPQDYLRFGQWERAVGKHNRMISAHRGREYIDQIAAHMKPSEYDEDASGDDGDVEDWWSELIGYWNLVPYDIRGNISLKLEMDYTRWHMDMFYESPYKLPMEDPEKYRNWQLGQSFTKKERKLDDWGYPLKT</sequence>
<reference evidence="2 3" key="1">
    <citation type="submission" date="2019-10" db="EMBL/GenBank/DDBJ databases">
        <authorList>
            <person name="Palmer J.M."/>
        </authorList>
    </citation>
    <scope>NUCLEOTIDE SEQUENCE [LARGE SCALE GENOMIC DNA]</scope>
    <source>
        <strain evidence="2 3">TWF694</strain>
    </source>
</reference>
<organism evidence="2 3">
    <name type="scientific">Orbilia ellipsospora</name>
    <dbReference type="NCBI Taxonomy" id="2528407"/>
    <lineage>
        <taxon>Eukaryota</taxon>
        <taxon>Fungi</taxon>
        <taxon>Dikarya</taxon>
        <taxon>Ascomycota</taxon>
        <taxon>Pezizomycotina</taxon>
        <taxon>Orbiliomycetes</taxon>
        <taxon>Orbiliales</taxon>
        <taxon>Orbiliaceae</taxon>
        <taxon>Orbilia</taxon>
    </lineage>
</organism>
<name>A0AAV9XJC2_9PEZI</name>
<gene>
    <name evidence="2" type="ORF">TWF694_007653</name>
</gene>
<feature type="signal peptide" evidence="1">
    <location>
        <begin position="1"/>
        <end position="29"/>
    </location>
</feature>
<keyword evidence="3" id="KW-1185">Reference proteome</keyword>